<dbReference type="RefSeq" id="WP_271342145.1">
    <property type="nucleotide sequence ID" value="NZ_JAQKAB010000015.1"/>
</dbReference>
<evidence type="ECO:0000313" key="3">
    <source>
        <dbReference type="Proteomes" id="UP001211894"/>
    </source>
</evidence>
<keyword evidence="2" id="KW-0560">Oxidoreductase</keyword>
<dbReference type="InterPro" id="IPR011008">
    <property type="entry name" value="Dimeric_a/b-barrel"/>
</dbReference>
<sequence>MSRIVKTPQPPYYAVIFASQRTEGDNGYGKMADKMVELAAKQPGFLGLESARNHELGITVSYWRSLDAIKSWKENSAHQVAQERGKTEWYENFALRVCKVERQHFFEM</sequence>
<name>A0ABT4X7T6_9BACI</name>
<dbReference type="SUPFAM" id="SSF54909">
    <property type="entry name" value="Dimeric alpha+beta barrel"/>
    <property type="match status" value="1"/>
</dbReference>
<keyword evidence="3" id="KW-1185">Reference proteome</keyword>
<organism evidence="2 3">
    <name type="scientific">Bacillus changyiensis</name>
    <dbReference type="NCBI Taxonomy" id="3004103"/>
    <lineage>
        <taxon>Bacteria</taxon>
        <taxon>Bacillati</taxon>
        <taxon>Bacillota</taxon>
        <taxon>Bacilli</taxon>
        <taxon>Bacillales</taxon>
        <taxon>Bacillaceae</taxon>
        <taxon>Bacillus</taxon>
    </lineage>
</organism>
<reference evidence="2 3" key="1">
    <citation type="submission" date="2023-01" db="EMBL/GenBank/DDBJ databases">
        <title>Bacillus changyiensis sp. nov., isolated from a coastal deposit.</title>
        <authorList>
            <person name="Xiao G."/>
            <person name="Lai Q."/>
            <person name="Hu Z."/>
            <person name="Shao Z."/>
        </authorList>
    </citation>
    <scope>NUCLEOTIDE SEQUENCE [LARGE SCALE GENOMIC DNA]</scope>
    <source>
        <strain evidence="2 3">CLL-7-23</strain>
    </source>
</reference>
<gene>
    <name evidence="2" type="ORF">PJ311_17475</name>
</gene>
<dbReference type="PANTHER" id="PTHR37811:SF2">
    <property type="entry name" value="ABM DOMAIN-CONTAINING PROTEIN"/>
    <property type="match status" value="1"/>
</dbReference>
<keyword evidence="2" id="KW-0503">Monooxygenase</keyword>
<dbReference type="Gene3D" id="3.30.70.100">
    <property type="match status" value="1"/>
</dbReference>
<feature type="domain" description="ABM" evidence="1">
    <location>
        <begin position="12"/>
        <end position="84"/>
    </location>
</feature>
<protein>
    <submittedName>
        <fullName evidence="2">Antibiotic biosynthesis monooxygenase</fullName>
    </submittedName>
</protein>
<dbReference type="Pfam" id="PF03992">
    <property type="entry name" value="ABM"/>
    <property type="match status" value="1"/>
</dbReference>
<evidence type="ECO:0000313" key="2">
    <source>
        <dbReference type="EMBL" id="MDA7028336.1"/>
    </source>
</evidence>
<accession>A0ABT4X7T6</accession>
<evidence type="ECO:0000259" key="1">
    <source>
        <dbReference type="Pfam" id="PF03992"/>
    </source>
</evidence>
<dbReference type="PANTHER" id="PTHR37811">
    <property type="entry name" value="BLL5343 PROTEIN"/>
    <property type="match status" value="1"/>
</dbReference>
<dbReference type="GO" id="GO:0004497">
    <property type="term" value="F:monooxygenase activity"/>
    <property type="evidence" value="ECO:0007669"/>
    <property type="project" value="UniProtKB-KW"/>
</dbReference>
<dbReference type="Proteomes" id="UP001211894">
    <property type="component" value="Unassembled WGS sequence"/>
</dbReference>
<dbReference type="EMBL" id="JAQKAB010000015">
    <property type="protein sequence ID" value="MDA7028336.1"/>
    <property type="molecule type" value="Genomic_DNA"/>
</dbReference>
<comment type="caution">
    <text evidence="2">The sequence shown here is derived from an EMBL/GenBank/DDBJ whole genome shotgun (WGS) entry which is preliminary data.</text>
</comment>
<dbReference type="InterPro" id="IPR007138">
    <property type="entry name" value="ABM_dom"/>
</dbReference>
<dbReference type="InterPro" id="IPR052936">
    <property type="entry name" value="Jasmonate_Hydroxylase-like"/>
</dbReference>
<proteinExistence type="predicted"/>